<feature type="region of interest" description="Disordered" evidence="1">
    <location>
        <begin position="547"/>
        <end position="598"/>
    </location>
</feature>
<accession>A0ABR2QGY2</accession>
<dbReference type="Proteomes" id="UP001396334">
    <property type="component" value="Unassembled WGS sequence"/>
</dbReference>
<feature type="region of interest" description="Disordered" evidence="1">
    <location>
        <begin position="610"/>
        <end position="652"/>
    </location>
</feature>
<sequence length="652" mass="72510">MSTGSKCLLGGLLGEEQGASVRFQNPLNFPCLSLSWAIVRIAIPFFCLFLKSALTPGSARVGLRRILAVWDEAHGSGGSFRCGKGSLYFSVLQDPAWCFASDDWYGVWESSVSVFSVDAVGLFVWFFTGDKMEESDDGLIACGVVIGRCYIEALLWGTLKLRLGRVNLNEGLSGSMGCRIRAMLTGGILIGWRTVNREVGLPIWLDLVAESGSFSNFGFISLVMERQGCLAERSVVVCYLGDGCLVAGLRLGNYQRVVGLGIGGRLVVGCFVFSVLKGVWSWWREFSDSEGEWTWPRGSLWCALQGVWMCLWWRYRRKRVRISSLKGFEWWLWRFPRGSTTESTGRGEAAGEDVGKFGFSCMTWMERACTWGLPREVLGPTGEVILRVCCAEGDIPLGGRSDSQGMVRCVLVCRIKGLERGVLRINEPDRLKRCVLPGEERRFKRRIFGVNFTASKRAQGGIVRGFLTYLKRRFVWRGSSMAEEVAKLMSNLNFSEEELLEVEPMEGLGQEQQSETEKWVVAKLFTMRKFGEWLKVPLIRKRNGSQGDRRQSIVYTDKEMGGVGKGKQSEGNSQAGSRSGGRVQQGNGTYIRPRGPKRVLQGKYEVCTPVGSKKARSASSSLVIEDDGNLEVVSPLKTTSTVEAVEQPRREP</sequence>
<evidence type="ECO:0008006" key="4">
    <source>
        <dbReference type="Google" id="ProtNLM"/>
    </source>
</evidence>
<dbReference type="EMBL" id="JBBPBN010000038">
    <property type="protein sequence ID" value="KAK8999965.1"/>
    <property type="molecule type" value="Genomic_DNA"/>
</dbReference>
<evidence type="ECO:0000313" key="2">
    <source>
        <dbReference type="EMBL" id="KAK8999965.1"/>
    </source>
</evidence>
<proteinExistence type="predicted"/>
<keyword evidence="3" id="KW-1185">Reference proteome</keyword>
<reference evidence="2 3" key="1">
    <citation type="journal article" date="2024" name="G3 (Bethesda)">
        <title>Genome assembly of Hibiscus sabdariffa L. provides insights into metabolisms of medicinal natural products.</title>
        <authorList>
            <person name="Kim T."/>
        </authorList>
    </citation>
    <scope>NUCLEOTIDE SEQUENCE [LARGE SCALE GENOMIC DNA]</scope>
    <source>
        <strain evidence="2">TK-2024</strain>
        <tissue evidence="2">Old leaves</tissue>
    </source>
</reference>
<evidence type="ECO:0000256" key="1">
    <source>
        <dbReference type="SAM" id="MobiDB-lite"/>
    </source>
</evidence>
<feature type="compositionally biased region" description="Basic and acidic residues" evidence="1">
    <location>
        <begin position="547"/>
        <end position="560"/>
    </location>
</feature>
<name>A0ABR2QGY2_9ROSI</name>
<evidence type="ECO:0000313" key="3">
    <source>
        <dbReference type="Proteomes" id="UP001396334"/>
    </source>
</evidence>
<gene>
    <name evidence="2" type="ORF">V6N11_082103</name>
</gene>
<organism evidence="2 3">
    <name type="scientific">Hibiscus sabdariffa</name>
    <name type="common">roselle</name>
    <dbReference type="NCBI Taxonomy" id="183260"/>
    <lineage>
        <taxon>Eukaryota</taxon>
        <taxon>Viridiplantae</taxon>
        <taxon>Streptophyta</taxon>
        <taxon>Embryophyta</taxon>
        <taxon>Tracheophyta</taxon>
        <taxon>Spermatophyta</taxon>
        <taxon>Magnoliopsida</taxon>
        <taxon>eudicotyledons</taxon>
        <taxon>Gunneridae</taxon>
        <taxon>Pentapetalae</taxon>
        <taxon>rosids</taxon>
        <taxon>malvids</taxon>
        <taxon>Malvales</taxon>
        <taxon>Malvaceae</taxon>
        <taxon>Malvoideae</taxon>
        <taxon>Hibiscus</taxon>
    </lineage>
</organism>
<comment type="caution">
    <text evidence="2">The sequence shown here is derived from an EMBL/GenBank/DDBJ whole genome shotgun (WGS) entry which is preliminary data.</text>
</comment>
<protein>
    <recommendedName>
        <fullName evidence="4">DUF4283 domain-containing protein</fullName>
    </recommendedName>
</protein>
<feature type="compositionally biased region" description="Polar residues" evidence="1">
    <location>
        <begin position="569"/>
        <end position="588"/>
    </location>
</feature>